<sequence length="352" mass="40865">MCRKLDGDALASSSPFSKLRNEDLIALERRLDLSAHKRPRNLLLAPLSDHMERRAIDCSWILRPQMVEDGILQDRHRESTGLICPTCNTTLPVSIEGPHSPVLVPAHSIVNMTRQLPVSFSKAMARGQANNNEFFNRTAKTWKRKENYVPLSERESTEWDVRIDLTKQLTATAIVEAAKVHKDQMLWGLVSGIEYGKSRHDRPTFGQWIAESESFHVHIAIVLNKKAKREEVLKLFRDHKVSGEYCKPRDQNQTYAGWRMHHLKEDTKIDDTPLLWEYGTRPVDLLTEENGRKVLNMRRLYGRPSDDLLYEVLLDVGRRCQNKSQSERKRAQRDELEELRAEVKRLRETIQQ</sequence>
<evidence type="ECO:0000313" key="2">
    <source>
        <dbReference type="EMBL" id="QTE03458.1"/>
    </source>
</evidence>
<reference evidence="2" key="1">
    <citation type="submission" date="2020-10" db="EMBL/GenBank/DDBJ databases">
        <title>CRESS DNA virus dark matter in the feces of wild birds.</title>
        <authorList>
            <person name="Yang S."/>
            <person name="Zhang W."/>
        </authorList>
    </citation>
    <scope>NUCLEOTIDE SEQUENCE</scope>
    <source>
        <strain evidence="2">Whs72cir1</strain>
    </source>
</reference>
<keyword evidence="1" id="KW-0175">Coiled coil</keyword>
<accession>A0A8A4XCE0</accession>
<evidence type="ECO:0000256" key="1">
    <source>
        <dbReference type="SAM" id="Coils"/>
    </source>
</evidence>
<dbReference type="EMBL" id="MW182802">
    <property type="protein sequence ID" value="QTE03458.1"/>
    <property type="molecule type" value="Genomic_DNA"/>
</dbReference>
<organism evidence="2">
    <name type="scientific">Ciconia boyciana CRESS-DNA-virus sp</name>
    <dbReference type="NCBI Taxonomy" id="2815024"/>
    <lineage>
        <taxon>Viruses</taxon>
        <taxon>Monodnaviria</taxon>
        <taxon>Shotokuvirae</taxon>
        <taxon>Cressdnaviricota</taxon>
    </lineage>
</organism>
<protein>
    <submittedName>
        <fullName evidence="2">Replication-associated protein</fullName>
    </submittedName>
</protein>
<proteinExistence type="predicted"/>
<name>A0A8A4XCE0_9VIRU</name>
<feature type="coiled-coil region" evidence="1">
    <location>
        <begin position="322"/>
        <end position="349"/>
    </location>
</feature>